<dbReference type="Gene3D" id="3.30.160.60">
    <property type="entry name" value="Classic Zinc Finger"/>
    <property type="match status" value="2"/>
</dbReference>
<proteinExistence type="predicted"/>
<keyword evidence="4 9" id="KW-0863">Zinc-finger</keyword>
<dbReference type="Proteomes" id="UP001208570">
    <property type="component" value="Unassembled WGS sequence"/>
</dbReference>
<organism evidence="12 13">
    <name type="scientific">Paralvinella palmiformis</name>
    <dbReference type="NCBI Taxonomy" id="53620"/>
    <lineage>
        <taxon>Eukaryota</taxon>
        <taxon>Metazoa</taxon>
        <taxon>Spiralia</taxon>
        <taxon>Lophotrochozoa</taxon>
        <taxon>Annelida</taxon>
        <taxon>Polychaeta</taxon>
        <taxon>Sedentaria</taxon>
        <taxon>Canalipalpata</taxon>
        <taxon>Terebellida</taxon>
        <taxon>Terebelliformia</taxon>
        <taxon>Alvinellidae</taxon>
        <taxon>Paralvinella</taxon>
    </lineage>
</organism>
<dbReference type="GO" id="GO:0000981">
    <property type="term" value="F:DNA-binding transcription factor activity, RNA polymerase II-specific"/>
    <property type="evidence" value="ECO:0007669"/>
    <property type="project" value="TreeGrafter"/>
</dbReference>
<keyword evidence="2" id="KW-0479">Metal-binding</keyword>
<dbReference type="SMART" id="SM00355">
    <property type="entry name" value="ZnF_C2H2"/>
    <property type="match status" value="2"/>
</dbReference>
<dbReference type="FunFam" id="3.30.160.60:FF:000311">
    <property type="entry name" value="protein odd-skipped-related 2 isoform X1"/>
    <property type="match status" value="1"/>
</dbReference>
<dbReference type="GO" id="GO:0008270">
    <property type="term" value="F:zinc ion binding"/>
    <property type="evidence" value="ECO:0007669"/>
    <property type="project" value="UniProtKB-KW"/>
</dbReference>
<keyword evidence="8" id="KW-0539">Nucleus</keyword>
<evidence type="ECO:0000256" key="2">
    <source>
        <dbReference type="ARBA" id="ARBA00022723"/>
    </source>
</evidence>
<accession>A0AAD9J5M7</accession>
<protein>
    <recommendedName>
        <fullName evidence="11">C2H2-type domain-containing protein</fullName>
    </recommendedName>
</protein>
<feature type="domain" description="C2H2-type" evidence="11">
    <location>
        <begin position="22"/>
        <end position="49"/>
    </location>
</feature>
<feature type="domain" description="C2H2-type" evidence="11">
    <location>
        <begin position="50"/>
        <end position="69"/>
    </location>
</feature>
<keyword evidence="3" id="KW-0677">Repeat</keyword>
<keyword evidence="5" id="KW-0862">Zinc</keyword>
<keyword evidence="13" id="KW-1185">Reference proteome</keyword>
<dbReference type="InterPro" id="IPR036236">
    <property type="entry name" value="Znf_C2H2_sf"/>
</dbReference>
<evidence type="ECO:0000313" key="13">
    <source>
        <dbReference type="Proteomes" id="UP001208570"/>
    </source>
</evidence>
<evidence type="ECO:0000256" key="8">
    <source>
        <dbReference type="ARBA" id="ARBA00023242"/>
    </source>
</evidence>
<dbReference type="InterPro" id="IPR013087">
    <property type="entry name" value="Znf_C2H2_type"/>
</dbReference>
<sequence>MFFCVSIILPFIIVCSRTKKEYICRFCGRHFTKSYNLLIHERTHTDERPYPCDICGKRFRRQDHLRDHR</sequence>
<keyword evidence="6" id="KW-0805">Transcription regulation</keyword>
<evidence type="ECO:0000256" key="4">
    <source>
        <dbReference type="ARBA" id="ARBA00022771"/>
    </source>
</evidence>
<dbReference type="GO" id="GO:0005634">
    <property type="term" value="C:nucleus"/>
    <property type="evidence" value="ECO:0007669"/>
    <property type="project" value="UniProtKB-SubCell"/>
</dbReference>
<comment type="caution">
    <text evidence="12">The sequence shown here is derived from an EMBL/GenBank/DDBJ whole genome shotgun (WGS) entry which is preliminary data.</text>
</comment>
<evidence type="ECO:0000256" key="3">
    <source>
        <dbReference type="ARBA" id="ARBA00022737"/>
    </source>
</evidence>
<dbReference type="InterPro" id="IPR050717">
    <property type="entry name" value="C2H2-ZF_Transcription_Reg"/>
</dbReference>
<dbReference type="PROSITE" id="PS00028">
    <property type="entry name" value="ZINC_FINGER_C2H2_1"/>
    <property type="match status" value="1"/>
</dbReference>
<evidence type="ECO:0000313" key="12">
    <source>
        <dbReference type="EMBL" id="KAK2146105.1"/>
    </source>
</evidence>
<name>A0AAD9J5M7_9ANNE</name>
<evidence type="ECO:0000259" key="11">
    <source>
        <dbReference type="PROSITE" id="PS50157"/>
    </source>
</evidence>
<dbReference type="AlphaFoldDB" id="A0AAD9J5M7"/>
<comment type="subcellular location">
    <subcellularLocation>
        <location evidence="1">Nucleus</location>
    </subcellularLocation>
</comment>
<dbReference type="EMBL" id="JAODUP010000632">
    <property type="protein sequence ID" value="KAK2146105.1"/>
    <property type="molecule type" value="Genomic_DNA"/>
</dbReference>
<evidence type="ECO:0000256" key="9">
    <source>
        <dbReference type="PROSITE-ProRule" id="PRU00042"/>
    </source>
</evidence>
<gene>
    <name evidence="12" type="ORF">LSH36_632g01051</name>
</gene>
<dbReference type="PANTHER" id="PTHR14196:SF0">
    <property type="entry name" value="PROTEIN BOWEL"/>
    <property type="match status" value="1"/>
</dbReference>
<keyword evidence="10" id="KW-0732">Signal</keyword>
<dbReference type="SUPFAM" id="SSF57667">
    <property type="entry name" value="beta-beta-alpha zinc fingers"/>
    <property type="match status" value="1"/>
</dbReference>
<evidence type="ECO:0000256" key="6">
    <source>
        <dbReference type="ARBA" id="ARBA00023015"/>
    </source>
</evidence>
<dbReference type="GO" id="GO:0000977">
    <property type="term" value="F:RNA polymerase II transcription regulatory region sequence-specific DNA binding"/>
    <property type="evidence" value="ECO:0007669"/>
    <property type="project" value="TreeGrafter"/>
</dbReference>
<dbReference type="Pfam" id="PF00096">
    <property type="entry name" value="zf-C2H2"/>
    <property type="match status" value="2"/>
</dbReference>
<feature type="signal peptide" evidence="10">
    <location>
        <begin position="1"/>
        <end position="18"/>
    </location>
</feature>
<dbReference type="PANTHER" id="PTHR14196">
    <property type="entry name" value="ODD-SKIPPED - RELATED"/>
    <property type="match status" value="1"/>
</dbReference>
<evidence type="ECO:0000256" key="1">
    <source>
        <dbReference type="ARBA" id="ARBA00004123"/>
    </source>
</evidence>
<evidence type="ECO:0000256" key="7">
    <source>
        <dbReference type="ARBA" id="ARBA00023163"/>
    </source>
</evidence>
<dbReference type="FunFam" id="3.30.160.60:FF:002571">
    <property type="entry name" value="Protein odd-skipped-related 2"/>
    <property type="match status" value="1"/>
</dbReference>
<evidence type="ECO:0000256" key="5">
    <source>
        <dbReference type="ARBA" id="ARBA00022833"/>
    </source>
</evidence>
<keyword evidence="7" id="KW-0804">Transcription</keyword>
<reference evidence="12" key="1">
    <citation type="journal article" date="2023" name="Mol. Biol. Evol.">
        <title>Third-Generation Sequencing Reveals the Adaptive Role of the Epigenome in Three Deep-Sea Polychaetes.</title>
        <authorList>
            <person name="Perez M."/>
            <person name="Aroh O."/>
            <person name="Sun Y."/>
            <person name="Lan Y."/>
            <person name="Juniper S.K."/>
            <person name="Young C.R."/>
            <person name="Angers B."/>
            <person name="Qian P.Y."/>
        </authorList>
    </citation>
    <scope>NUCLEOTIDE SEQUENCE</scope>
    <source>
        <strain evidence="12">P08H-3</strain>
    </source>
</reference>
<feature type="chain" id="PRO_5042054490" description="C2H2-type domain-containing protein" evidence="10">
    <location>
        <begin position="19"/>
        <end position="69"/>
    </location>
</feature>
<dbReference type="PROSITE" id="PS50157">
    <property type="entry name" value="ZINC_FINGER_C2H2_2"/>
    <property type="match status" value="2"/>
</dbReference>
<evidence type="ECO:0000256" key="10">
    <source>
        <dbReference type="SAM" id="SignalP"/>
    </source>
</evidence>